<keyword evidence="1" id="KW-0862">Zinc</keyword>
<evidence type="ECO:0000256" key="2">
    <source>
        <dbReference type="SAM" id="MobiDB-lite"/>
    </source>
</evidence>
<evidence type="ECO:0000313" key="4">
    <source>
        <dbReference type="EMBL" id="CAF3989431.1"/>
    </source>
</evidence>
<feature type="region of interest" description="Disordered" evidence="2">
    <location>
        <begin position="526"/>
        <end position="556"/>
    </location>
</feature>
<dbReference type="SUPFAM" id="SSF57756">
    <property type="entry name" value="Retrovirus zinc finger-like domains"/>
    <property type="match status" value="1"/>
</dbReference>
<dbReference type="InterPro" id="IPR001878">
    <property type="entry name" value="Znf_CCHC"/>
</dbReference>
<reference evidence="4" key="1">
    <citation type="submission" date="2021-02" db="EMBL/GenBank/DDBJ databases">
        <authorList>
            <person name="Nowell W R."/>
        </authorList>
    </citation>
    <scope>NUCLEOTIDE SEQUENCE</scope>
</reference>
<feature type="domain" description="CCHC-type" evidence="3">
    <location>
        <begin position="357"/>
        <end position="370"/>
    </location>
</feature>
<comment type="caution">
    <text evidence="4">The sequence shown here is derived from an EMBL/GenBank/DDBJ whole genome shotgun (WGS) entry which is preliminary data.</text>
</comment>
<protein>
    <recommendedName>
        <fullName evidence="3">CCHC-type domain-containing protein</fullName>
    </recommendedName>
</protein>
<dbReference type="Proteomes" id="UP000663874">
    <property type="component" value="Unassembled WGS sequence"/>
</dbReference>
<dbReference type="SMART" id="SM00343">
    <property type="entry name" value="ZnF_C2HC"/>
    <property type="match status" value="1"/>
</dbReference>
<feature type="compositionally biased region" description="Basic and acidic residues" evidence="2">
    <location>
        <begin position="526"/>
        <end position="537"/>
    </location>
</feature>
<feature type="compositionally biased region" description="Low complexity" evidence="2">
    <location>
        <begin position="450"/>
        <end position="479"/>
    </location>
</feature>
<feature type="region of interest" description="Disordered" evidence="2">
    <location>
        <begin position="142"/>
        <end position="173"/>
    </location>
</feature>
<dbReference type="GO" id="GO:0008270">
    <property type="term" value="F:zinc ion binding"/>
    <property type="evidence" value="ECO:0007669"/>
    <property type="project" value="UniProtKB-KW"/>
</dbReference>
<evidence type="ECO:0000259" key="3">
    <source>
        <dbReference type="PROSITE" id="PS50158"/>
    </source>
</evidence>
<feature type="region of interest" description="Disordered" evidence="2">
    <location>
        <begin position="450"/>
        <end position="480"/>
    </location>
</feature>
<dbReference type="GO" id="GO:0003676">
    <property type="term" value="F:nucleic acid binding"/>
    <property type="evidence" value="ECO:0007669"/>
    <property type="project" value="InterPro"/>
</dbReference>
<dbReference type="EMBL" id="CAJOBE010005908">
    <property type="protein sequence ID" value="CAF3989431.1"/>
    <property type="molecule type" value="Genomic_DNA"/>
</dbReference>
<keyword evidence="1" id="KW-0479">Metal-binding</keyword>
<dbReference type="InterPro" id="IPR036875">
    <property type="entry name" value="Znf_CCHC_sf"/>
</dbReference>
<evidence type="ECO:0000256" key="1">
    <source>
        <dbReference type="PROSITE-ProRule" id="PRU00047"/>
    </source>
</evidence>
<dbReference type="Pfam" id="PF00098">
    <property type="entry name" value="zf-CCHC"/>
    <property type="match status" value="1"/>
</dbReference>
<dbReference type="AlphaFoldDB" id="A0A819N3G3"/>
<accession>A0A819N3G3</accession>
<keyword evidence="1" id="KW-0863">Zinc-finger</keyword>
<organism evidence="4 5">
    <name type="scientific">Rotaria sordida</name>
    <dbReference type="NCBI Taxonomy" id="392033"/>
    <lineage>
        <taxon>Eukaryota</taxon>
        <taxon>Metazoa</taxon>
        <taxon>Spiralia</taxon>
        <taxon>Gnathifera</taxon>
        <taxon>Rotifera</taxon>
        <taxon>Eurotatoria</taxon>
        <taxon>Bdelloidea</taxon>
        <taxon>Philodinida</taxon>
        <taxon>Philodinidae</taxon>
        <taxon>Rotaria</taxon>
    </lineage>
</organism>
<sequence length="556" mass="62011">YLNDATNAVNSITTSLDDVPDCAMKNKSTSSVLAGAARVLYSNTFDMTVDNSIALCNSTTIHQKDEPLLNCVTTNMVANIFVQDSSTTSTSTSNALNALTMVINNHMTSSSQQITNKRKRAVERPYGESLTTMDALLKVNEKEKNKRQKATRKPQSASIKKRQRKEKELPNINNNTVDESVGLTLVAGNDRIDRTVIIGAIGKIIPINNVESFDNLGDLKKWFILFKTNASKEKFLKSEHLKVKDQTFAIHKPYRESGTMVSVEYENLPRPYSSIKTFVCRICMKFTSPNDEQNIPISIKIFGIKVPVLLEGRVKQRSCANFVGTLSRSTTTTPIVGSQTFKQTPSSGKPQGKFKLCYRCKQPGHVQKDCIFDHQGVVHRSTPISSAEFPSTISTPTVVGEHDEDDFENPQLAAAQECTIPVLVLPAGDLVRHEEFISCRMNVNVIREQQPGAQQQPSVQHQLDVHQQSSGQQQLKSQQPIVLSQGEINSNEKVPNAISRAPAINLVEAYKMYKEDQNMLKRPLHDENNLTENDSKKQHLHTSLPMKENEEEDGEI</sequence>
<dbReference type="PROSITE" id="PS50158">
    <property type="entry name" value="ZF_CCHC"/>
    <property type="match status" value="1"/>
</dbReference>
<gene>
    <name evidence="4" type="ORF">FNK824_LOCUS25314</name>
</gene>
<name>A0A819N3G3_9BILA</name>
<evidence type="ECO:0000313" key="5">
    <source>
        <dbReference type="Proteomes" id="UP000663874"/>
    </source>
</evidence>
<feature type="non-terminal residue" evidence="4">
    <location>
        <position position="1"/>
    </location>
</feature>
<proteinExistence type="predicted"/>